<evidence type="ECO:0000256" key="3">
    <source>
        <dbReference type="ARBA" id="ARBA00023159"/>
    </source>
</evidence>
<accession>A0ABV6RDA4</accession>
<keyword evidence="7" id="KW-1185">Reference proteome</keyword>
<dbReference type="Pfam" id="PF12833">
    <property type="entry name" value="HTH_18"/>
    <property type="match status" value="1"/>
</dbReference>
<dbReference type="Pfam" id="PF02311">
    <property type="entry name" value="AraC_binding"/>
    <property type="match status" value="1"/>
</dbReference>
<evidence type="ECO:0000256" key="2">
    <source>
        <dbReference type="ARBA" id="ARBA00023125"/>
    </source>
</evidence>
<dbReference type="InterPro" id="IPR018062">
    <property type="entry name" value="HTH_AraC-typ_CS"/>
</dbReference>
<evidence type="ECO:0000259" key="5">
    <source>
        <dbReference type="PROSITE" id="PS01124"/>
    </source>
</evidence>
<evidence type="ECO:0000256" key="1">
    <source>
        <dbReference type="ARBA" id="ARBA00023015"/>
    </source>
</evidence>
<keyword evidence="1" id="KW-0805">Transcription regulation</keyword>
<dbReference type="PROSITE" id="PS00041">
    <property type="entry name" value="HTH_ARAC_FAMILY_1"/>
    <property type="match status" value="1"/>
</dbReference>
<dbReference type="InterPro" id="IPR020449">
    <property type="entry name" value="Tscrpt_reg_AraC-type_HTH"/>
</dbReference>
<gene>
    <name evidence="6" type="ORF">ACFFF6_13475</name>
</gene>
<keyword evidence="2" id="KW-0238">DNA-binding</keyword>
<dbReference type="InterPro" id="IPR018060">
    <property type="entry name" value="HTH_AraC"/>
</dbReference>
<keyword evidence="3" id="KW-0010">Activator</keyword>
<dbReference type="SUPFAM" id="SSF51215">
    <property type="entry name" value="Regulatory protein AraC"/>
    <property type="match status" value="1"/>
</dbReference>
<name>A0ABV6RDA4_9MICO</name>
<dbReference type="InterPro" id="IPR009057">
    <property type="entry name" value="Homeodomain-like_sf"/>
</dbReference>
<dbReference type="PRINTS" id="PR00032">
    <property type="entry name" value="HTHARAC"/>
</dbReference>
<dbReference type="Gene3D" id="1.10.10.60">
    <property type="entry name" value="Homeodomain-like"/>
    <property type="match status" value="1"/>
</dbReference>
<dbReference type="InterPro" id="IPR003313">
    <property type="entry name" value="AraC-bd"/>
</dbReference>
<sequence length="285" mass="30837">MPDEDRRSWAHYPPLSHSLRDAALCCRGAGEQSGPLPEVRGRRLSQHALVLVTAGSGTLRIGPATAPPQPIREPSWFWLDPGTVHSYGPDPGGWSEHWVLFEGISTRAYRPHAPGSGADGCEVRPLEPGPGIARIGTIFSELRAATARPGPRAQLHAASLVHRLLGELIGLGGPEPEETSLADLLVRTAAEDITIPQRARRAGVREAELRAEVRSSTGLTPHELVLTTRLAQAQSLLAGTDLPIARVAEQTGFADPSYFTRLFSQRIGLAPRDFRAQQRRGTHAR</sequence>
<dbReference type="EMBL" id="JBHLSV010000017">
    <property type="protein sequence ID" value="MFC0674973.1"/>
    <property type="molecule type" value="Genomic_DNA"/>
</dbReference>
<proteinExistence type="predicted"/>
<reference evidence="6 7" key="1">
    <citation type="submission" date="2024-09" db="EMBL/GenBank/DDBJ databases">
        <authorList>
            <person name="Sun Q."/>
            <person name="Mori K."/>
        </authorList>
    </citation>
    <scope>NUCLEOTIDE SEQUENCE [LARGE SCALE GENOMIC DNA]</scope>
    <source>
        <strain evidence="6 7">CICC 10874</strain>
    </source>
</reference>
<dbReference type="SMART" id="SM00342">
    <property type="entry name" value="HTH_ARAC"/>
    <property type="match status" value="1"/>
</dbReference>
<dbReference type="RefSeq" id="WP_376981561.1">
    <property type="nucleotide sequence ID" value="NZ_JBHLSV010000017.1"/>
</dbReference>
<evidence type="ECO:0000313" key="7">
    <source>
        <dbReference type="Proteomes" id="UP001589793"/>
    </source>
</evidence>
<organism evidence="6 7">
    <name type="scientific">Brachybacterium hainanense</name>
    <dbReference type="NCBI Taxonomy" id="1541174"/>
    <lineage>
        <taxon>Bacteria</taxon>
        <taxon>Bacillati</taxon>
        <taxon>Actinomycetota</taxon>
        <taxon>Actinomycetes</taxon>
        <taxon>Micrococcales</taxon>
        <taxon>Dermabacteraceae</taxon>
        <taxon>Brachybacterium</taxon>
    </lineage>
</organism>
<dbReference type="PANTHER" id="PTHR46796">
    <property type="entry name" value="HTH-TYPE TRANSCRIPTIONAL ACTIVATOR RHAS-RELATED"/>
    <property type="match status" value="1"/>
</dbReference>
<evidence type="ECO:0000256" key="4">
    <source>
        <dbReference type="ARBA" id="ARBA00023163"/>
    </source>
</evidence>
<dbReference type="InterPro" id="IPR050204">
    <property type="entry name" value="AraC_XylS_family_regulators"/>
</dbReference>
<protein>
    <submittedName>
        <fullName evidence="6">AraC family transcriptional regulator</fullName>
    </submittedName>
</protein>
<dbReference type="Proteomes" id="UP001589793">
    <property type="component" value="Unassembled WGS sequence"/>
</dbReference>
<dbReference type="InterPro" id="IPR037923">
    <property type="entry name" value="HTH-like"/>
</dbReference>
<comment type="caution">
    <text evidence="6">The sequence shown here is derived from an EMBL/GenBank/DDBJ whole genome shotgun (WGS) entry which is preliminary data.</text>
</comment>
<keyword evidence="4" id="KW-0804">Transcription</keyword>
<dbReference type="SUPFAM" id="SSF46689">
    <property type="entry name" value="Homeodomain-like"/>
    <property type="match status" value="1"/>
</dbReference>
<feature type="domain" description="HTH araC/xylS-type" evidence="5">
    <location>
        <begin position="179"/>
        <end position="277"/>
    </location>
</feature>
<evidence type="ECO:0000313" key="6">
    <source>
        <dbReference type="EMBL" id="MFC0674973.1"/>
    </source>
</evidence>
<dbReference type="PROSITE" id="PS01124">
    <property type="entry name" value="HTH_ARAC_FAMILY_2"/>
    <property type="match status" value="1"/>
</dbReference>